<feature type="domain" description="AB hydrolase-1" evidence="1">
    <location>
        <begin position="23"/>
        <end position="247"/>
    </location>
</feature>
<sequence>MKSMATVDGVRIPYEQAGDGPGLVLVHGTGPGANIAFGHLLGELQKSFTVVMPDLSGTPVVEDGDAELTVELLAAQVLGVADASGMSDFVVLGFSLGGPVAVTVAAAAPYRVNGLVVAAGWAKTADDPYLSLLYDVWLRTASDADAFGRFSTLTGFSPAHLAGMPHAEVEALVPNLAPNSALMRQIRLGSRIDVTTYAQRVSVPTLLIAGRHDATIPPHAVAALARLIPDSRTSTLESGHVMTFERPDEFTALVSNFAVALPSKP</sequence>
<evidence type="ECO:0000313" key="2">
    <source>
        <dbReference type="EMBL" id="NNG34793.1"/>
    </source>
</evidence>
<keyword evidence="3" id="KW-1185">Reference proteome</keyword>
<dbReference type="EMBL" id="JABEND010000002">
    <property type="protein sequence ID" value="NNG34793.1"/>
    <property type="molecule type" value="Genomic_DNA"/>
</dbReference>
<dbReference type="PANTHER" id="PTHR43433:SF5">
    <property type="entry name" value="AB HYDROLASE-1 DOMAIN-CONTAINING PROTEIN"/>
    <property type="match status" value="1"/>
</dbReference>
<comment type="caution">
    <text evidence="2">The sequence shown here is derived from an EMBL/GenBank/DDBJ whole genome shotgun (WGS) entry which is preliminary data.</text>
</comment>
<accession>A0A849A5X4</accession>
<reference evidence="2 3" key="1">
    <citation type="submission" date="2020-05" db="EMBL/GenBank/DDBJ databases">
        <title>Nakamurella sp. DB0629 isolated from air conditioner.</title>
        <authorList>
            <person name="Kim D.H."/>
            <person name="Kim D.-U."/>
        </authorList>
    </citation>
    <scope>NUCLEOTIDE SEQUENCE [LARGE SCALE GENOMIC DNA]</scope>
    <source>
        <strain evidence="2 3">DB0629</strain>
    </source>
</reference>
<dbReference type="GO" id="GO:0016787">
    <property type="term" value="F:hydrolase activity"/>
    <property type="evidence" value="ECO:0007669"/>
    <property type="project" value="UniProtKB-KW"/>
</dbReference>
<dbReference type="Gene3D" id="3.40.50.1820">
    <property type="entry name" value="alpha/beta hydrolase"/>
    <property type="match status" value="1"/>
</dbReference>
<dbReference type="InterPro" id="IPR029058">
    <property type="entry name" value="AB_hydrolase_fold"/>
</dbReference>
<keyword evidence="2" id="KW-0378">Hydrolase</keyword>
<dbReference type="PANTHER" id="PTHR43433">
    <property type="entry name" value="HYDROLASE, ALPHA/BETA FOLD FAMILY PROTEIN"/>
    <property type="match status" value="1"/>
</dbReference>
<dbReference type="RefSeq" id="WP_171198475.1">
    <property type="nucleotide sequence ID" value="NZ_JABEND010000002.1"/>
</dbReference>
<dbReference type="AlphaFoldDB" id="A0A849A5X4"/>
<proteinExistence type="predicted"/>
<evidence type="ECO:0000259" key="1">
    <source>
        <dbReference type="Pfam" id="PF00561"/>
    </source>
</evidence>
<name>A0A849A5X4_9ACTN</name>
<organism evidence="2 3">
    <name type="scientific">Nakamurella aerolata</name>
    <dbReference type="NCBI Taxonomy" id="1656892"/>
    <lineage>
        <taxon>Bacteria</taxon>
        <taxon>Bacillati</taxon>
        <taxon>Actinomycetota</taxon>
        <taxon>Actinomycetes</taxon>
        <taxon>Nakamurellales</taxon>
        <taxon>Nakamurellaceae</taxon>
        <taxon>Nakamurella</taxon>
    </lineage>
</organism>
<dbReference type="InterPro" id="IPR050471">
    <property type="entry name" value="AB_hydrolase"/>
</dbReference>
<dbReference type="Proteomes" id="UP000562984">
    <property type="component" value="Unassembled WGS sequence"/>
</dbReference>
<dbReference type="PRINTS" id="PR00111">
    <property type="entry name" value="ABHYDROLASE"/>
</dbReference>
<gene>
    <name evidence="2" type="ORF">HKD39_03450</name>
</gene>
<dbReference type="InterPro" id="IPR000073">
    <property type="entry name" value="AB_hydrolase_1"/>
</dbReference>
<protein>
    <submittedName>
        <fullName evidence="2">Alpha/beta hydrolase</fullName>
    </submittedName>
</protein>
<evidence type="ECO:0000313" key="3">
    <source>
        <dbReference type="Proteomes" id="UP000562984"/>
    </source>
</evidence>
<dbReference type="SUPFAM" id="SSF53474">
    <property type="entry name" value="alpha/beta-Hydrolases"/>
    <property type="match status" value="1"/>
</dbReference>
<dbReference type="Pfam" id="PF00561">
    <property type="entry name" value="Abhydrolase_1"/>
    <property type="match status" value="1"/>
</dbReference>